<dbReference type="PANTHER" id="PTHR15512:SF0">
    <property type="entry name" value="TERF1-INTERACTING NUCLEAR FACTOR 2"/>
    <property type="match status" value="1"/>
</dbReference>
<dbReference type="GO" id="GO:0070187">
    <property type="term" value="C:shelterin complex"/>
    <property type="evidence" value="ECO:0007669"/>
    <property type="project" value="InterPro"/>
</dbReference>
<gene>
    <name evidence="3" type="ORF">DNTS_022049</name>
</gene>
<dbReference type="GO" id="GO:1904356">
    <property type="term" value="P:regulation of telomere maintenance via telomere lengthening"/>
    <property type="evidence" value="ECO:0007669"/>
    <property type="project" value="TreeGrafter"/>
</dbReference>
<dbReference type="CDD" id="cd11657">
    <property type="entry name" value="TIN2_N"/>
    <property type="match status" value="1"/>
</dbReference>
<keyword evidence="4" id="KW-1185">Reference proteome</keyword>
<dbReference type="GO" id="GO:0016233">
    <property type="term" value="P:telomere capping"/>
    <property type="evidence" value="ECO:0007669"/>
    <property type="project" value="InterPro"/>
</dbReference>
<protein>
    <recommendedName>
        <fullName evidence="2">TERF1-interacting nuclear factor 2 N-terminal domain-containing protein</fullName>
    </recommendedName>
</protein>
<evidence type="ECO:0000313" key="4">
    <source>
        <dbReference type="Proteomes" id="UP000316079"/>
    </source>
</evidence>
<dbReference type="GO" id="GO:0042162">
    <property type="term" value="F:telomeric DNA binding"/>
    <property type="evidence" value="ECO:0007669"/>
    <property type="project" value="TreeGrafter"/>
</dbReference>
<organism evidence="3 4">
    <name type="scientific">Danionella cerebrum</name>
    <dbReference type="NCBI Taxonomy" id="2873325"/>
    <lineage>
        <taxon>Eukaryota</taxon>
        <taxon>Metazoa</taxon>
        <taxon>Chordata</taxon>
        <taxon>Craniata</taxon>
        <taxon>Vertebrata</taxon>
        <taxon>Euteleostomi</taxon>
        <taxon>Actinopterygii</taxon>
        <taxon>Neopterygii</taxon>
        <taxon>Teleostei</taxon>
        <taxon>Ostariophysi</taxon>
        <taxon>Cypriniformes</taxon>
        <taxon>Danionidae</taxon>
        <taxon>Danioninae</taxon>
        <taxon>Danionella</taxon>
    </lineage>
</organism>
<accession>A0A553PYR5</accession>
<feature type="compositionally biased region" description="Polar residues" evidence="1">
    <location>
        <begin position="425"/>
        <end position="441"/>
    </location>
</feature>
<evidence type="ECO:0000259" key="2">
    <source>
        <dbReference type="Pfam" id="PF14973"/>
    </source>
</evidence>
<name>A0A553PYR5_9TELE</name>
<dbReference type="InterPro" id="IPR029400">
    <property type="entry name" value="TINF2_N"/>
</dbReference>
<reference evidence="3 4" key="1">
    <citation type="journal article" date="2019" name="Sci. Data">
        <title>Hybrid genome assembly and annotation of Danionella translucida.</title>
        <authorList>
            <person name="Kadobianskyi M."/>
            <person name="Schulze L."/>
            <person name="Schuelke M."/>
            <person name="Judkewitz B."/>
        </authorList>
    </citation>
    <scope>NUCLEOTIDE SEQUENCE [LARGE SCALE GENOMIC DNA]</scope>
    <source>
        <strain evidence="3 4">Bolton</strain>
    </source>
</reference>
<feature type="region of interest" description="Disordered" evidence="1">
    <location>
        <begin position="397"/>
        <end position="454"/>
    </location>
</feature>
<evidence type="ECO:0000256" key="1">
    <source>
        <dbReference type="SAM" id="MobiDB-lite"/>
    </source>
</evidence>
<dbReference type="EMBL" id="SRMA01026534">
    <property type="protein sequence ID" value="TRY82833.1"/>
    <property type="molecule type" value="Genomic_DNA"/>
</dbReference>
<dbReference type="Proteomes" id="UP000316079">
    <property type="component" value="Unassembled WGS sequence"/>
</dbReference>
<evidence type="ECO:0000313" key="3">
    <source>
        <dbReference type="EMBL" id="TRY82833.1"/>
    </source>
</evidence>
<dbReference type="Pfam" id="PF14973">
    <property type="entry name" value="TINF2_N"/>
    <property type="match status" value="1"/>
</dbReference>
<dbReference type="InterPro" id="IPR039098">
    <property type="entry name" value="TINF2"/>
</dbReference>
<feature type="compositionally biased region" description="Low complexity" evidence="1">
    <location>
        <begin position="408"/>
        <end position="422"/>
    </location>
</feature>
<feature type="compositionally biased region" description="Basic and acidic residues" evidence="1">
    <location>
        <begin position="326"/>
        <end position="341"/>
    </location>
</feature>
<dbReference type="PANTHER" id="PTHR15512">
    <property type="entry name" value="TERF1-INTERACTING NUCLEAR FACTOR 2"/>
    <property type="match status" value="1"/>
</dbReference>
<feature type="domain" description="TERF1-interacting nuclear factor 2 N-terminal" evidence="2">
    <location>
        <begin position="77"/>
        <end position="222"/>
    </location>
</feature>
<sequence length="604" mass="69245">MAILKTTVSADGMSENLWLEKACSVLIPALPLWIIEFVWTKRMLEVLEGPPLWLEGDWQLLSLDEPCKIRAVAAEAWKIVKTRNIEHFERVIEFLDVTYTLDPRLVTPIKHMKIKFGLQTLVIIWMLWNDESMDKISEKIESFFSNNFPEYHKCKRKHLDLMKKNWKDFKSFAQLLATDRTRRETYIQESMEDQYGERYAQKLEERLSHYLEELDKVLQQPSYIEQVLKQPVLYEQGEKILKKLLSRDHVTQGAVMKRLLHYAATNPNLDEDVTSSLPKTCQEQRYTAAVVKPSYGTLHVNVKLSQNEHLPSQSSSKELFSSHGSWKKEVNSSQEEVHADEVTSTQFSDSETDLQENLFEKIQSEPEQNKSEAGFIEQICSRHGKKMRNILQECSEELHEDGPEAECTPSSSQSTPSLLLHTPHQESSNNQPDSSSTNISTGGFFADHSKTPEGPSPSLLQQCCYTSSRCTSNVNADLLLPHTEPSRTLPRLSLESQSFLMQSKYLQPKVCLSKLSKDDCARLKGLNRTREALRRDLQPKVCITRMSKDECARYIDSNRALNILRGEQEVQGDSYVFSNVDAFYSDSYSCDSDSGDLDYEPGKD</sequence>
<feature type="compositionally biased region" description="Polar residues" evidence="1">
    <location>
        <begin position="306"/>
        <end position="324"/>
    </location>
</feature>
<comment type="caution">
    <text evidence="3">The sequence shown here is derived from an EMBL/GenBank/DDBJ whole genome shotgun (WGS) entry which is preliminary data.</text>
</comment>
<dbReference type="OrthoDB" id="8667810at2759"/>
<proteinExistence type="predicted"/>
<dbReference type="AlphaFoldDB" id="A0A553PYR5"/>
<feature type="region of interest" description="Disordered" evidence="1">
    <location>
        <begin position="306"/>
        <end position="353"/>
    </location>
</feature>